<organism evidence="1 2">
    <name type="scientific">Paraburkholderia tropica</name>
    <dbReference type="NCBI Taxonomy" id="92647"/>
    <lineage>
        <taxon>Bacteria</taxon>
        <taxon>Pseudomonadati</taxon>
        <taxon>Pseudomonadota</taxon>
        <taxon>Betaproteobacteria</taxon>
        <taxon>Burkholderiales</taxon>
        <taxon>Burkholderiaceae</taxon>
        <taxon>Paraburkholderia</taxon>
    </lineage>
</organism>
<dbReference type="RefSeq" id="WP_074986204.1">
    <property type="nucleotide sequence ID" value="NZ_CADFGN010000014.1"/>
</dbReference>
<evidence type="ECO:0000313" key="2">
    <source>
        <dbReference type="Proteomes" id="UP000183529"/>
    </source>
</evidence>
<reference evidence="1 2" key="1">
    <citation type="submission" date="2016-10" db="EMBL/GenBank/DDBJ databases">
        <authorList>
            <person name="Varghese N."/>
            <person name="Submissions S."/>
        </authorList>
    </citation>
    <scope>NUCLEOTIDE SEQUENCE [LARGE SCALE GENOMIC DNA]</scope>
    <source>
        <strain evidence="1 2">LMG 22274</strain>
    </source>
</reference>
<dbReference type="Proteomes" id="UP000183529">
    <property type="component" value="Unassembled WGS sequence"/>
</dbReference>
<comment type="caution">
    <text evidence="1">The sequence shown here is derived from an EMBL/GenBank/DDBJ whole genome shotgun (WGS) entry which is preliminary data.</text>
</comment>
<protein>
    <submittedName>
        <fullName evidence="1">Zn-binding Pro-Ala-Ala-Arg (PAAR) domain-containing protein, incolved in TypeVI secretion</fullName>
    </submittedName>
</protein>
<accession>A0AAQ1JWM6</accession>
<gene>
    <name evidence="1" type="ORF">SAMN05216550_116140</name>
</gene>
<name>A0AAQ1JWM6_9BURK</name>
<proteinExistence type="predicted"/>
<sequence length="178" mass="19753">MRRFLLRLGDKSTAGGVVLEGAENCSHHGIPIAFIGAKVWCEGYESSGYIESVGPHHPATMLGKQQALEGDICICKCSPPPVFSASQTRASHSWEDEWGDMGYAASLVASQGERRATHHERFRLCDRAGKPMRDTYYTLRLSTGEIEHGTTDEHGRTARYATDSAQPIRFYIGHREEI</sequence>
<dbReference type="AlphaFoldDB" id="A0AAQ1JWM6"/>
<dbReference type="InterPro" id="IPR008727">
    <property type="entry name" value="PAAR_motif"/>
</dbReference>
<evidence type="ECO:0000313" key="1">
    <source>
        <dbReference type="EMBL" id="SEK08060.1"/>
    </source>
</evidence>
<dbReference type="EMBL" id="FNZM01000016">
    <property type="protein sequence ID" value="SEK08060.1"/>
    <property type="molecule type" value="Genomic_DNA"/>
</dbReference>
<dbReference type="CDD" id="cd14744">
    <property type="entry name" value="PAAR_CT_2"/>
    <property type="match status" value="1"/>
</dbReference>
<dbReference type="Pfam" id="PF05488">
    <property type="entry name" value="PAAR_motif"/>
    <property type="match status" value="1"/>
</dbReference>